<organism evidence="1">
    <name type="scientific">Solumvirus sp</name>
    <dbReference type="NCBI Taxonomy" id="2487773"/>
    <lineage>
        <taxon>Viruses</taxon>
        <taxon>Pithoviruses</taxon>
    </lineage>
</organism>
<name>A0A3G5AIG4_9VIRU</name>
<accession>A0A3G5AIG4</accession>
<evidence type="ECO:0000313" key="1">
    <source>
        <dbReference type="EMBL" id="AYV86384.1"/>
    </source>
</evidence>
<reference evidence="1" key="1">
    <citation type="submission" date="2018-10" db="EMBL/GenBank/DDBJ databases">
        <title>Hidden diversity of soil giant viruses.</title>
        <authorList>
            <person name="Schulz F."/>
            <person name="Alteio L."/>
            <person name="Goudeau D."/>
            <person name="Ryan E.M."/>
            <person name="Malmstrom R.R."/>
            <person name="Blanchard J."/>
            <person name="Woyke T."/>
        </authorList>
    </citation>
    <scope>NUCLEOTIDE SEQUENCE</scope>
    <source>
        <strain evidence="1">SMV1</strain>
    </source>
</reference>
<gene>
    <name evidence="1" type="ORF">Solumvirus6_19</name>
</gene>
<proteinExistence type="predicted"/>
<dbReference type="EMBL" id="MK072503">
    <property type="protein sequence ID" value="AYV86384.1"/>
    <property type="molecule type" value="Genomic_DNA"/>
</dbReference>
<sequence length="159" mass="19001">MLLEIGFIKDLALIVIDYVGTDLLIDYEIPILEDNIKKVNWTALSKNHSLPECFFEKYHKKVKWGHLCLNPFLSVSFFERHIEKIKWVKISENTGLPESFFDTHFDRLTKTKKNSLKNLLILLMLMDYVQIRGYQRNFLYEILTSSMVLVKYYIIREYL</sequence>
<protein>
    <submittedName>
        <fullName evidence="1">Uncharacterized protein</fullName>
    </submittedName>
</protein>